<evidence type="ECO:0000313" key="2">
    <source>
        <dbReference type="EMBL" id="CUG06093.1"/>
    </source>
</evidence>
<accession>A0A0S4IW60</accession>
<evidence type="ECO:0000256" key="1">
    <source>
        <dbReference type="SAM" id="MobiDB-lite"/>
    </source>
</evidence>
<feature type="compositionally biased region" description="Pro residues" evidence="1">
    <location>
        <begin position="97"/>
        <end position="110"/>
    </location>
</feature>
<dbReference type="VEuPathDB" id="TriTrypDB:BSAL_71625"/>
<proteinExistence type="predicted"/>
<evidence type="ECO:0000313" key="3">
    <source>
        <dbReference type="Proteomes" id="UP000051952"/>
    </source>
</evidence>
<dbReference type="AlphaFoldDB" id="A0A0S4IW60"/>
<feature type="region of interest" description="Disordered" evidence="1">
    <location>
        <begin position="411"/>
        <end position="445"/>
    </location>
</feature>
<dbReference type="EMBL" id="CYKH01000557">
    <property type="protein sequence ID" value="CUG06093.1"/>
    <property type="molecule type" value="Genomic_DNA"/>
</dbReference>
<keyword evidence="3" id="KW-1185">Reference proteome</keyword>
<reference evidence="3" key="1">
    <citation type="submission" date="2015-09" db="EMBL/GenBank/DDBJ databases">
        <authorList>
            <consortium name="Pathogen Informatics"/>
        </authorList>
    </citation>
    <scope>NUCLEOTIDE SEQUENCE [LARGE SCALE GENOMIC DNA]</scope>
    <source>
        <strain evidence="3">Lake Konstanz</strain>
    </source>
</reference>
<name>A0A0S4IW60_BODSA</name>
<gene>
    <name evidence="2" type="ORF">BSAL_71625</name>
</gene>
<sequence>MIAVTKFPPPQPPTTTDSNNSKHDNQTRRISNPGGESYYLIDASTSELGFLTCWKGETKIVSRLNPKFTQLISHLFASEHNKSSSPHSESHLTSKVDPPPALNNTAPPPRRPWSCAVLRAHRLARGGNHNDLRAGEAAPPVYYALDHLSGVAGHVLEELTNGIGQYVAEGLRERQIPWLVPCSDEWENRSPKDLAPLIWTEFFLELNDEALQFPFYPVDFHKHFNVDSPSFSPLVFSTVHFASAQMGLNALCFRKILQTLLWPHAVRLEGERNWSFTSQNQFEAQYKLMPRSAASDKTTLLSPASLQKQNATVTTKSSKRNSQSSCRSCIAVLKILKKHSNSTSSLVITSPGRSYIYSLSFERLLLQRGIHQLHLALPLFERMWHVNTAELIVTTWGSTSSTITNLLFERQTTRHNNNSNNRTNKYDNSDDASDSQRQYPSSSPPMLLERPLRLLVLVHPSYCHEAIGVFQVTMKFLCDPRRLPKSSSSRLLTTTPRREVSRSLGDIADYYGGQNFCMMYAFTHSLKFVGNRELDFKC</sequence>
<feature type="region of interest" description="Disordered" evidence="1">
    <location>
        <begin position="79"/>
        <end position="110"/>
    </location>
</feature>
<protein>
    <submittedName>
        <fullName evidence="2">Uncharacterized protein</fullName>
    </submittedName>
</protein>
<feature type="compositionally biased region" description="Basic and acidic residues" evidence="1">
    <location>
        <begin position="79"/>
        <end position="94"/>
    </location>
</feature>
<feature type="region of interest" description="Disordered" evidence="1">
    <location>
        <begin position="1"/>
        <end position="35"/>
    </location>
</feature>
<organism evidence="2 3">
    <name type="scientific">Bodo saltans</name>
    <name type="common">Flagellated protozoan</name>
    <dbReference type="NCBI Taxonomy" id="75058"/>
    <lineage>
        <taxon>Eukaryota</taxon>
        <taxon>Discoba</taxon>
        <taxon>Euglenozoa</taxon>
        <taxon>Kinetoplastea</taxon>
        <taxon>Metakinetoplastina</taxon>
        <taxon>Eubodonida</taxon>
        <taxon>Bodonidae</taxon>
        <taxon>Bodo</taxon>
    </lineage>
</organism>
<dbReference type="Proteomes" id="UP000051952">
    <property type="component" value="Unassembled WGS sequence"/>
</dbReference>
<feature type="compositionally biased region" description="Low complexity" evidence="1">
    <location>
        <begin position="414"/>
        <end position="423"/>
    </location>
</feature>